<evidence type="ECO:0000313" key="2">
    <source>
        <dbReference type="Proteomes" id="UP000215335"/>
    </source>
</evidence>
<name>A0A232F5P7_9HYME</name>
<keyword evidence="2" id="KW-1185">Reference proteome</keyword>
<dbReference type="EMBL" id="NNAY01000941">
    <property type="protein sequence ID" value="OXU25808.1"/>
    <property type="molecule type" value="Genomic_DNA"/>
</dbReference>
<protein>
    <submittedName>
        <fullName evidence="1">Uncharacterized protein</fullName>
    </submittedName>
</protein>
<accession>A0A232F5P7</accession>
<feature type="non-terminal residue" evidence="1">
    <location>
        <position position="1"/>
    </location>
</feature>
<comment type="caution">
    <text evidence="1">The sequence shown here is derived from an EMBL/GenBank/DDBJ whole genome shotgun (WGS) entry which is preliminary data.</text>
</comment>
<gene>
    <name evidence="1" type="ORF">TSAR_014310</name>
</gene>
<dbReference type="Proteomes" id="UP000215335">
    <property type="component" value="Unassembled WGS sequence"/>
</dbReference>
<sequence length="107" mass="12507">AQSTEVSRNSREFVSVRWRIDDTFFDVTFTNPAQYHEFHSYLQQHRLPIPRLIQTLPYAKQKETAAVDRKQSPRISGGEILLFHRNFKSAAKNSSAARKVPRQPPRR</sequence>
<dbReference type="AlphaFoldDB" id="A0A232F5P7"/>
<reference evidence="1 2" key="1">
    <citation type="journal article" date="2017" name="Curr. Biol.">
        <title>The Evolution of Venom by Co-option of Single-Copy Genes.</title>
        <authorList>
            <person name="Martinson E.O."/>
            <person name="Mrinalini"/>
            <person name="Kelkar Y.D."/>
            <person name="Chang C.H."/>
            <person name="Werren J.H."/>
        </authorList>
    </citation>
    <scope>NUCLEOTIDE SEQUENCE [LARGE SCALE GENOMIC DNA]</scope>
    <source>
        <strain evidence="1 2">Alberta</strain>
        <tissue evidence="1">Whole body</tissue>
    </source>
</reference>
<organism evidence="1 2">
    <name type="scientific">Trichomalopsis sarcophagae</name>
    <dbReference type="NCBI Taxonomy" id="543379"/>
    <lineage>
        <taxon>Eukaryota</taxon>
        <taxon>Metazoa</taxon>
        <taxon>Ecdysozoa</taxon>
        <taxon>Arthropoda</taxon>
        <taxon>Hexapoda</taxon>
        <taxon>Insecta</taxon>
        <taxon>Pterygota</taxon>
        <taxon>Neoptera</taxon>
        <taxon>Endopterygota</taxon>
        <taxon>Hymenoptera</taxon>
        <taxon>Apocrita</taxon>
        <taxon>Proctotrupomorpha</taxon>
        <taxon>Chalcidoidea</taxon>
        <taxon>Pteromalidae</taxon>
        <taxon>Pteromalinae</taxon>
        <taxon>Trichomalopsis</taxon>
    </lineage>
</organism>
<proteinExistence type="predicted"/>
<evidence type="ECO:0000313" key="1">
    <source>
        <dbReference type="EMBL" id="OXU25808.1"/>
    </source>
</evidence>